<gene>
    <name evidence="17" type="ORF">COLO4_38184</name>
</gene>
<keyword evidence="10" id="KW-0560">Oxidoreductase</keyword>
<dbReference type="InterPro" id="IPR000823">
    <property type="entry name" value="Peroxidase_pln"/>
</dbReference>
<dbReference type="InterPro" id="IPR010255">
    <property type="entry name" value="Haem_peroxidase_sf"/>
</dbReference>
<sequence length="140" mass="15807">MVIRAAMDRYCWMIMPASKVRRLPPPNNNSAKGFEVIDGIKGSHTIGVASCRTFRGRIYNDSNIDPSFANSLQNRFPFSGHDSVASPLDLQTQSSFGNSYYKNLLSNKGLFHSDLELFNARVADDFFKVAREKYNCYVLP</sequence>
<feature type="binding site" evidence="14">
    <location>
        <position position="45"/>
    </location>
    <ligand>
        <name>Ca(2+)</name>
        <dbReference type="ChEBI" id="CHEBI:29108"/>
        <label>2</label>
    </ligand>
</feature>
<evidence type="ECO:0000256" key="4">
    <source>
        <dbReference type="ARBA" id="ARBA00022525"/>
    </source>
</evidence>
<dbReference type="InterPro" id="IPR002016">
    <property type="entry name" value="Haem_peroxidase"/>
</dbReference>
<comment type="caution">
    <text evidence="17">The sequence shown here is derived from an EMBL/GenBank/DDBJ whole genome shotgun (WGS) entry which is preliminary data.</text>
</comment>
<proteinExistence type="inferred from homology"/>
<feature type="binding site" evidence="14">
    <location>
        <position position="89"/>
    </location>
    <ligand>
        <name>Ca(2+)</name>
        <dbReference type="ChEBI" id="CHEBI:29108"/>
        <label>2</label>
    </ligand>
</feature>
<comment type="function">
    <text evidence="2">Removal of H(2)O(2), oxidation of toxic reductants, biosynthesis and degradation of lignin, suberization, auxin catabolism, response to environmental stresses such as wounding, pathogen attack and oxidative stress. These functions might be dependent on each isozyme/isoform in each plant tissue.</text>
</comment>
<evidence type="ECO:0000256" key="5">
    <source>
        <dbReference type="ARBA" id="ARBA00022559"/>
    </source>
</evidence>
<protein>
    <recommendedName>
        <fullName evidence="3">peroxidase</fullName>
        <ecNumber evidence="3">1.11.1.7</ecNumber>
    </recommendedName>
</protein>
<dbReference type="Pfam" id="PF00141">
    <property type="entry name" value="peroxidase"/>
    <property type="match status" value="1"/>
</dbReference>
<dbReference type="SUPFAM" id="SSF48113">
    <property type="entry name" value="Heme-dependent peroxidases"/>
    <property type="match status" value="1"/>
</dbReference>
<dbReference type="PANTHER" id="PTHR31388">
    <property type="entry name" value="PEROXIDASE 72-RELATED"/>
    <property type="match status" value="1"/>
</dbReference>
<keyword evidence="18" id="KW-1185">Reference proteome</keyword>
<dbReference type="Gene3D" id="1.10.420.10">
    <property type="entry name" value="Peroxidase, domain 2"/>
    <property type="match status" value="1"/>
</dbReference>
<comment type="catalytic activity">
    <reaction evidence="1">
        <text>2 a phenolic donor + H2O2 = 2 a phenolic radical donor + 2 H2O</text>
        <dbReference type="Rhea" id="RHEA:56136"/>
        <dbReference type="ChEBI" id="CHEBI:15377"/>
        <dbReference type="ChEBI" id="CHEBI:16240"/>
        <dbReference type="ChEBI" id="CHEBI:139520"/>
        <dbReference type="ChEBI" id="CHEBI:139521"/>
        <dbReference type="EC" id="1.11.1.7"/>
    </reaction>
</comment>
<dbReference type="AlphaFoldDB" id="A0A1R3FWP9"/>
<keyword evidence="8" id="KW-0732">Signal</keyword>
<evidence type="ECO:0000256" key="7">
    <source>
        <dbReference type="ARBA" id="ARBA00022723"/>
    </source>
</evidence>
<comment type="similarity">
    <text evidence="15">Belongs to the peroxidase family.</text>
</comment>
<comment type="cofactor">
    <cofactor evidence="14">
        <name>heme b</name>
        <dbReference type="ChEBI" id="CHEBI:60344"/>
    </cofactor>
    <text evidence="14">Binds 1 heme b (iron(II)-protoporphyrin IX) group per subunit.</text>
</comment>
<feature type="binding site" evidence="14">
    <location>
        <position position="92"/>
    </location>
    <ligand>
        <name>Ca(2+)</name>
        <dbReference type="ChEBI" id="CHEBI:29108"/>
        <label>2</label>
    </ligand>
</feature>
<evidence type="ECO:0000256" key="3">
    <source>
        <dbReference type="ARBA" id="ARBA00012313"/>
    </source>
</evidence>
<keyword evidence="5 17" id="KW-0575">Peroxidase</keyword>
<dbReference type="GO" id="GO:0006979">
    <property type="term" value="P:response to oxidative stress"/>
    <property type="evidence" value="ECO:0007669"/>
    <property type="project" value="InterPro"/>
</dbReference>
<dbReference type="GO" id="GO:0020037">
    <property type="term" value="F:heme binding"/>
    <property type="evidence" value="ECO:0007669"/>
    <property type="project" value="InterPro"/>
</dbReference>
<dbReference type="Proteomes" id="UP000187203">
    <property type="component" value="Unassembled WGS sequence"/>
</dbReference>
<evidence type="ECO:0000313" key="17">
    <source>
        <dbReference type="EMBL" id="OMO50205.1"/>
    </source>
</evidence>
<evidence type="ECO:0000256" key="11">
    <source>
        <dbReference type="ARBA" id="ARBA00023004"/>
    </source>
</evidence>
<feature type="binding site" description="axial binding residue" evidence="14">
    <location>
        <position position="44"/>
    </location>
    <ligand>
        <name>heme b</name>
        <dbReference type="ChEBI" id="CHEBI:60344"/>
    </ligand>
    <ligandPart>
        <name>Fe</name>
        <dbReference type="ChEBI" id="CHEBI:18248"/>
    </ligandPart>
</feature>
<evidence type="ECO:0000256" key="15">
    <source>
        <dbReference type="RuleBase" id="RU004241"/>
    </source>
</evidence>
<keyword evidence="7 14" id="KW-0479">Metal-binding</keyword>
<keyword evidence="11 14" id="KW-0408">Iron</keyword>
<comment type="cofactor">
    <cofactor evidence="14">
        <name>Ca(2+)</name>
        <dbReference type="ChEBI" id="CHEBI:29108"/>
    </cofactor>
    <text evidence="14">Binds 2 calcium ions per subunit.</text>
</comment>
<dbReference type="PROSITE" id="PS50873">
    <property type="entry name" value="PEROXIDASE_4"/>
    <property type="match status" value="1"/>
</dbReference>
<keyword evidence="12" id="KW-0325">Glycoprotein</keyword>
<evidence type="ECO:0000256" key="9">
    <source>
        <dbReference type="ARBA" id="ARBA00022837"/>
    </source>
</evidence>
<evidence type="ECO:0000256" key="12">
    <source>
        <dbReference type="ARBA" id="ARBA00023180"/>
    </source>
</evidence>
<dbReference type="PANTHER" id="PTHR31388:SF264">
    <property type="entry name" value="PEROXIDASE 59"/>
    <property type="match status" value="1"/>
</dbReference>
<keyword evidence="4" id="KW-0964">Secreted</keyword>
<evidence type="ECO:0000256" key="6">
    <source>
        <dbReference type="ARBA" id="ARBA00022617"/>
    </source>
</evidence>
<evidence type="ECO:0000256" key="8">
    <source>
        <dbReference type="ARBA" id="ARBA00022729"/>
    </source>
</evidence>
<accession>A0A1R3FWP9</accession>
<evidence type="ECO:0000259" key="16">
    <source>
        <dbReference type="PROSITE" id="PS50873"/>
    </source>
</evidence>
<dbReference type="EC" id="1.11.1.7" evidence="3"/>
<evidence type="ECO:0000256" key="1">
    <source>
        <dbReference type="ARBA" id="ARBA00000189"/>
    </source>
</evidence>
<evidence type="ECO:0000313" key="18">
    <source>
        <dbReference type="Proteomes" id="UP000187203"/>
    </source>
</evidence>
<name>A0A1R3FWP9_9ROSI</name>
<dbReference type="EMBL" id="AWUE01024644">
    <property type="protein sequence ID" value="OMO50205.1"/>
    <property type="molecule type" value="Genomic_DNA"/>
</dbReference>
<evidence type="ECO:0000256" key="2">
    <source>
        <dbReference type="ARBA" id="ARBA00002322"/>
    </source>
</evidence>
<organism evidence="17 18">
    <name type="scientific">Corchorus olitorius</name>
    <dbReference type="NCBI Taxonomy" id="93759"/>
    <lineage>
        <taxon>Eukaryota</taxon>
        <taxon>Viridiplantae</taxon>
        <taxon>Streptophyta</taxon>
        <taxon>Embryophyta</taxon>
        <taxon>Tracheophyta</taxon>
        <taxon>Spermatophyta</taxon>
        <taxon>Magnoliopsida</taxon>
        <taxon>eudicotyledons</taxon>
        <taxon>Gunneridae</taxon>
        <taxon>Pentapetalae</taxon>
        <taxon>rosids</taxon>
        <taxon>malvids</taxon>
        <taxon>Malvales</taxon>
        <taxon>Malvaceae</taxon>
        <taxon>Grewioideae</taxon>
        <taxon>Apeibeae</taxon>
        <taxon>Corchorus</taxon>
    </lineage>
</organism>
<evidence type="ECO:0000256" key="14">
    <source>
        <dbReference type="PIRSR" id="PIRSR600823-3"/>
    </source>
</evidence>
<keyword evidence="9 14" id="KW-0106">Calcium</keyword>
<feature type="domain" description="Plant heme peroxidase family profile" evidence="16">
    <location>
        <begin position="30"/>
        <end position="128"/>
    </location>
</feature>
<dbReference type="PRINTS" id="PR00461">
    <property type="entry name" value="PLPEROXIDASE"/>
</dbReference>
<evidence type="ECO:0000256" key="10">
    <source>
        <dbReference type="ARBA" id="ARBA00023002"/>
    </source>
</evidence>
<dbReference type="STRING" id="93759.A0A1R3FWP9"/>
<dbReference type="GO" id="GO:0042744">
    <property type="term" value="P:hydrogen peroxide catabolic process"/>
    <property type="evidence" value="ECO:0007669"/>
    <property type="project" value="UniProtKB-KW"/>
</dbReference>
<keyword evidence="13" id="KW-0376">Hydrogen peroxide</keyword>
<reference evidence="18" key="1">
    <citation type="submission" date="2013-09" db="EMBL/GenBank/DDBJ databases">
        <title>Corchorus olitorius genome sequencing.</title>
        <authorList>
            <person name="Alam M."/>
            <person name="Haque M.S."/>
            <person name="Islam M.S."/>
            <person name="Emdad E.M."/>
            <person name="Islam M.M."/>
            <person name="Ahmed B."/>
            <person name="Halim A."/>
            <person name="Hossen Q.M.M."/>
            <person name="Hossain M.Z."/>
            <person name="Ahmed R."/>
            <person name="Khan M.M."/>
            <person name="Islam R."/>
            <person name="Rashid M.M."/>
            <person name="Khan S.A."/>
            <person name="Rahman M.S."/>
            <person name="Alam M."/>
            <person name="Yahiya A.S."/>
            <person name="Khan M.S."/>
            <person name="Azam M.S."/>
            <person name="Haque T."/>
            <person name="Lashkar M.Z.H."/>
            <person name="Akhand A.I."/>
            <person name="Morshed G."/>
            <person name="Roy S."/>
            <person name="Uddin K.S."/>
            <person name="Rabeya T."/>
            <person name="Hossain A.S."/>
            <person name="Chowdhury A."/>
            <person name="Snigdha A.R."/>
            <person name="Mortoza M.S."/>
            <person name="Matin S.A."/>
            <person name="Hoque S.M.E."/>
            <person name="Islam M.K."/>
            <person name="Roy D.K."/>
            <person name="Haider R."/>
            <person name="Moosa M.M."/>
            <person name="Elias S.M."/>
            <person name="Hasan A.M."/>
            <person name="Jahan S."/>
            <person name="Shafiuddin M."/>
            <person name="Mahmood N."/>
            <person name="Shommy N.S."/>
        </authorList>
    </citation>
    <scope>NUCLEOTIDE SEQUENCE [LARGE SCALE GENOMIC DNA]</scope>
    <source>
        <strain evidence="18">cv. O-4</strain>
    </source>
</reference>
<dbReference type="GO" id="GO:0140825">
    <property type="term" value="F:lactoperoxidase activity"/>
    <property type="evidence" value="ECO:0007669"/>
    <property type="project" value="UniProtKB-EC"/>
</dbReference>
<evidence type="ECO:0000256" key="13">
    <source>
        <dbReference type="ARBA" id="ARBA00023324"/>
    </source>
</evidence>
<dbReference type="GO" id="GO:0046872">
    <property type="term" value="F:metal ion binding"/>
    <property type="evidence" value="ECO:0007669"/>
    <property type="project" value="UniProtKB-KW"/>
</dbReference>
<keyword evidence="6" id="KW-0349">Heme</keyword>